<protein>
    <submittedName>
        <fullName evidence="4">Reverse transcriptase domain-containing protein</fullName>
    </submittedName>
</protein>
<proteinExistence type="predicted"/>
<dbReference type="PROSITE" id="PS50878">
    <property type="entry name" value="RT_POL"/>
    <property type="match status" value="1"/>
</dbReference>
<feature type="region of interest" description="Disordered" evidence="1">
    <location>
        <begin position="1"/>
        <end position="28"/>
    </location>
</feature>
<reference evidence="4" key="2">
    <citation type="submission" date="2020-10" db="UniProtKB">
        <authorList>
            <consortium name="WormBaseParasite"/>
        </authorList>
    </citation>
    <scope>IDENTIFICATION</scope>
</reference>
<dbReference type="CDD" id="cd01650">
    <property type="entry name" value="RT_nLTR_like"/>
    <property type="match status" value="1"/>
</dbReference>
<evidence type="ECO:0000256" key="1">
    <source>
        <dbReference type="SAM" id="MobiDB-lite"/>
    </source>
</evidence>
<accession>A0A7E4V7C7</accession>
<dbReference type="AlphaFoldDB" id="A0A7E4V7C7"/>
<feature type="domain" description="Reverse transcriptase" evidence="2">
    <location>
        <begin position="208"/>
        <end position="485"/>
    </location>
</feature>
<dbReference type="SUPFAM" id="SSF56672">
    <property type="entry name" value="DNA/RNA polymerases"/>
    <property type="match status" value="1"/>
</dbReference>
<keyword evidence="3" id="KW-1185">Reference proteome</keyword>
<dbReference type="PANTHER" id="PTHR19446">
    <property type="entry name" value="REVERSE TRANSCRIPTASES"/>
    <property type="match status" value="1"/>
</dbReference>
<feature type="region of interest" description="Disordered" evidence="1">
    <location>
        <begin position="65"/>
        <end position="84"/>
    </location>
</feature>
<evidence type="ECO:0000259" key="2">
    <source>
        <dbReference type="PROSITE" id="PS50878"/>
    </source>
</evidence>
<dbReference type="Proteomes" id="UP000492821">
    <property type="component" value="Unassembled WGS sequence"/>
</dbReference>
<sequence length="955" mass="106279">MPPPRRSADGHAPPVSRPRADPPGNEPEETIDWVARFKACSTGCELEASMEALMVEVCKQLATVGTAEHAPRPRPPSSVCKKSGGYDPVAATKIQRLYRRNRKRAFRDIVEGDSQHCQLPVDEVQRHFTSVFNANPRDEAPPPDCVPPWDPLADPEDSDPLSVPVTIEEVTARLTKAMDTSPGPDGVRYSIWKKLPNGAHILKEIYNAVLRIRYSPSTWSTSTTILLHKKDDVNDLSNWRPIALSNTVGKLFASIQGSRLLNWSRRHGRISKSQKGFMPYEGCLEHNAALQDMIQNARRTNTEAVFAWLDFRNAFGSAPHTTIFQSLALAGLAEESIGVVKMLYKDCTTSIRCGNNMTDPIAIKAGVKQGCPLSPIVFNLALEPLIRAVESLNQGIQIHGQSRSVLGYADDLVLISSSPEGLEEQLLVASMVADWAGLSFNARKCASLHVKGMKPGVIKTQFNIQAVPMEIVDAEGVYQHLGVPTGYKVQPSATKTVQKMQQQLEAIHKSLLAPWQKFDALHTFVLSQLSFHLKAGHVPKKPLIKLDKAIVRTCKLWLKLPERASNEILYLPYSLGGQNLLPLSKLADACQLTRAVRLLTSNDPSSAELAQKTMVSVAAKRLRRAASQEDTARFYNGDASPEFKTYTDVESAWTHLRKATTRLKTSIDVAWKPLDSGLELEICGQPAARNTVERQLRDALRLKYYNTLVAKKDQGKVIEVTAAVSASNHFCRAGKYTMFADWRFIHRARLNVVPLNGCNRAGKGNNTACRRCGQPGETLPHVLNHCRPLLHLGTQRHNAVLKRLQKAVKLGPEVKVYENTSIPEVASNLRPDWVTIDEKAKVVNIIDVTIPFESRASAFTTARETKTKKYADIAKHFKDRGYDTFLDAFIIGPLGGYDPANNVVTKRLGINDTYLNLMRKLMVSDTIRWSREIYVQHITGVNQQQKQRRNRQPAQ</sequence>
<evidence type="ECO:0000313" key="4">
    <source>
        <dbReference type="WBParaSite" id="Pan_g17449.t1"/>
    </source>
</evidence>
<name>A0A7E4V7C7_PANRE</name>
<organism evidence="3 4">
    <name type="scientific">Panagrellus redivivus</name>
    <name type="common">Microworm</name>
    <dbReference type="NCBI Taxonomy" id="6233"/>
    <lineage>
        <taxon>Eukaryota</taxon>
        <taxon>Metazoa</taxon>
        <taxon>Ecdysozoa</taxon>
        <taxon>Nematoda</taxon>
        <taxon>Chromadorea</taxon>
        <taxon>Rhabditida</taxon>
        <taxon>Tylenchina</taxon>
        <taxon>Panagrolaimomorpha</taxon>
        <taxon>Panagrolaimoidea</taxon>
        <taxon>Panagrolaimidae</taxon>
        <taxon>Panagrellus</taxon>
    </lineage>
</organism>
<dbReference type="WBParaSite" id="Pan_g17449.t1">
    <property type="protein sequence ID" value="Pan_g17449.t1"/>
    <property type="gene ID" value="Pan_g17449"/>
</dbReference>
<dbReference type="Pfam" id="PF00078">
    <property type="entry name" value="RVT_1"/>
    <property type="match status" value="1"/>
</dbReference>
<dbReference type="InterPro" id="IPR000477">
    <property type="entry name" value="RT_dom"/>
</dbReference>
<evidence type="ECO:0000313" key="3">
    <source>
        <dbReference type="Proteomes" id="UP000492821"/>
    </source>
</evidence>
<reference evidence="3" key="1">
    <citation type="journal article" date="2013" name="Genetics">
        <title>The draft genome and transcriptome of Panagrellus redivivus are shaped by the harsh demands of a free-living lifestyle.</title>
        <authorList>
            <person name="Srinivasan J."/>
            <person name="Dillman A.R."/>
            <person name="Macchietto M.G."/>
            <person name="Heikkinen L."/>
            <person name="Lakso M."/>
            <person name="Fracchia K.M."/>
            <person name="Antoshechkin I."/>
            <person name="Mortazavi A."/>
            <person name="Wong G."/>
            <person name="Sternberg P.W."/>
        </authorList>
    </citation>
    <scope>NUCLEOTIDE SEQUENCE [LARGE SCALE GENOMIC DNA]</scope>
    <source>
        <strain evidence="3">MT8872</strain>
    </source>
</reference>
<dbReference type="InterPro" id="IPR043502">
    <property type="entry name" value="DNA/RNA_pol_sf"/>
</dbReference>